<comment type="caution">
    <text evidence="1">The sequence shown here is derived from an EMBL/GenBank/DDBJ whole genome shotgun (WGS) entry which is preliminary data.</text>
</comment>
<reference evidence="1" key="2">
    <citation type="journal article" date="2023" name="Microbiol Resour">
        <title>Decontamination and Annotation of the Draft Genome Sequence of the Oomycete Lagenidium giganteum ARSEF 373.</title>
        <authorList>
            <person name="Morgan W.R."/>
            <person name="Tartar A."/>
        </authorList>
    </citation>
    <scope>NUCLEOTIDE SEQUENCE</scope>
    <source>
        <strain evidence="1">ARSEF 373</strain>
    </source>
</reference>
<evidence type="ECO:0008006" key="3">
    <source>
        <dbReference type="Google" id="ProtNLM"/>
    </source>
</evidence>
<accession>A0AAV2YLF6</accession>
<protein>
    <recommendedName>
        <fullName evidence="3">LAGLIDADG endonuclease</fullName>
    </recommendedName>
</protein>
<dbReference type="Gene3D" id="3.30.420.10">
    <property type="entry name" value="Ribonuclease H-like superfamily/Ribonuclease H"/>
    <property type="match status" value="1"/>
</dbReference>
<dbReference type="Proteomes" id="UP001146120">
    <property type="component" value="Unassembled WGS sequence"/>
</dbReference>
<dbReference type="PANTHER" id="PTHR47169">
    <property type="entry name" value="OS01G0541250 PROTEIN"/>
    <property type="match status" value="1"/>
</dbReference>
<dbReference type="EMBL" id="DAKRPA010000189">
    <property type="protein sequence ID" value="DAZ95812.1"/>
    <property type="molecule type" value="Genomic_DNA"/>
</dbReference>
<dbReference type="AlphaFoldDB" id="A0AAV2YLF6"/>
<keyword evidence="2" id="KW-1185">Reference proteome</keyword>
<name>A0AAV2YLF6_9STRA</name>
<organism evidence="1 2">
    <name type="scientific">Lagenidium giganteum</name>
    <dbReference type="NCBI Taxonomy" id="4803"/>
    <lineage>
        <taxon>Eukaryota</taxon>
        <taxon>Sar</taxon>
        <taxon>Stramenopiles</taxon>
        <taxon>Oomycota</taxon>
        <taxon>Peronosporomycetes</taxon>
        <taxon>Pythiales</taxon>
        <taxon>Pythiaceae</taxon>
    </lineage>
</organism>
<reference evidence="1" key="1">
    <citation type="submission" date="2022-11" db="EMBL/GenBank/DDBJ databases">
        <authorList>
            <person name="Morgan W.R."/>
            <person name="Tartar A."/>
        </authorList>
    </citation>
    <scope>NUCLEOTIDE SEQUENCE</scope>
    <source>
        <strain evidence="1">ARSEF 373</strain>
    </source>
</reference>
<proteinExistence type="predicted"/>
<evidence type="ECO:0000313" key="1">
    <source>
        <dbReference type="EMBL" id="DAZ95812.1"/>
    </source>
</evidence>
<dbReference type="GO" id="GO:0003676">
    <property type="term" value="F:nucleic acid binding"/>
    <property type="evidence" value="ECO:0007669"/>
    <property type="project" value="InterPro"/>
</dbReference>
<sequence>MLQFGLSLDNASPHSATYSNEVRKAWTADGRQIRFENLPAKSPHLNIRFRASNQALQQTRPATTATALIVNIDAAFCELKASTSNRCFLTLQHVMETVMLHRGGNGYSMPRMKKAKLERDGTLPVTRSCSREAFMKAIFSLEGDAVVEIVRLLDTTWLKR</sequence>
<dbReference type="InterPro" id="IPR036397">
    <property type="entry name" value="RNaseH_sf"/>
</dbReference>
<evidence type="ECO:0000313" key="2">
    <source>
        <dbReference type="Proteomes" id="UP001146120"/>
    </source>
</evidence>
<gene>
    <name evidence="1" type="ORF">N0F65_009208</name>
</gene>